<feature type="compositionally biased region" description="Basic and acidic residues" evidence="2">
    <location>
        <begin position="156"/>
        <end position="191"/>
    </location>
</feature>
<feature type="compositionally biased region" description="Low complexity" evidence="2">
    <location>
        <begin position="71"/>
        <end position="119"/>
    </location>
</feature>
<reference evidence="5 6" key="1">
    <citation type="submission" date="2023-08" db="EMBL/GenBank/DDBJ databases">
        <title>Annotated Genome Sequence of Vanrija albida AlHP1.</title>
        <authorList>
            <person name="Herzog R."/>
        </authorList>
    </citation>
    <scope>NUCLEOTIDE SEQUENCE [LARGE SCALE GENOMIC DNA]</scope>
    <source>
        <strain evidence="5 6">AlHP1</strain>
    </source>
</reference>
<keyword evidence="1 3" id="KW-0732">Signal</keyword>
<feature type="domain" description="Barwin" evidence="4">
    <location>
        <begin position="229"/>
        <end position="294"/>
    </location>
</feature>
<dbReference type="CDD" id="cd22191">
    <property type="entry name" value="DPBB_RlpA_EXP_N-like"/>
    <property type="match status" value="1"/>
</dbReference>
<name>A0ABR3QAT1_9TREE</name>
<evidence type="ECO:0000313" key="5">
    <source>
        <dbReference type="EMBL" id="KAL1411755.1"/>
    </source>
</evidence>
<evidence type="ECO:0000259" key="4">
    <source>
        <dbReference type="Pfam" id="PF00967"/>
    </source>
</evidence>
<proteinExistence type="predicted"/>
<gene>
    <name evidence="5" type="ORF">Q8F55_002722</name>
</gene>
<dbReference type="InterPro" id="IPR001153">
    <property type="entry name" value="Barwin_dom"/>
</dbReference>
<dbReference type="Pfam" id="PF00967">
    <property type="entry name" value="Barwin"/>
    <property type="match status" value="1"/>
</dbReference>
<evidence type="ECO:0000313" key="6">
    <source>
        <dbReference type="Proteomes" id="UP001565368"/>
    </source>
</evidence>
<evidence type="ECO:0000256" key="3">
    <source>
        <dbReference type="SAM" id="SignalP"/>
    </source>
</evidence>
<feature type="region of interest" description="Disordered" evidence="2">
    <location>
        <begin position="71"/>
        <end position="202"/>
    </location>
</feature>
<accession>A0ABR3QAT1</accession>
<feature type="chain" id="PRO_5046734783" description="Barwin domain-containing protein" evidence="3">
    <location>
        <begin position="22"/>
        <end position="308"/>
    </location>
</feature>
<evidence type="ECO:0000256" key="2">
    <source>
        <dbReference type="SAM" id="MobiDB-lite"/>
    </source>
</evidence>
<organism evidence="5 6">
    <name type="scientific">Vanrija albida</name>
    <dbReference type="NCBI Taxonomy" id="181172"/>
    <lineage>
        <taxon>Eukaryota</taxon>
        <taxon>Fungi</taxon>
        <taxon>Dikarya</taxon>
        <taxon>Basidiomycota</taxon>
        <taxon>Agaricomycotina</taxon>
        <taxon>Tremellomycetes</taxon>
        <taxon>Trichosporonales</taxon>
        <taxon>Trichosporonaceae</taxon>
        <taxon>Vanrija</taxon>
    </lineage>
</organism>
<dbReference type="InterPro" id="IPR036908">
    <property type="entry name" value="RlpA-like_sf"/>
</dbReference>
<dbReference type="GeneID" id="95983765"/>
<dbReference type="Gene3D" id="2.40.40.10">
    <property type="entry name" value="RlpA-like domain"/>
    <property type="match status" value="1"/>
</dbReference>
<dbReference type="PANTHER" id="PTHR31836">
    <property type="match status" value="1"/>
</dbReference>
<dbReference type="Proteomes" id="UP001565368">
    <property type="component" value="Unassembled WGS sequence"/>
</dbReference>
<protein>
    <recommendedName>
        <fullName evidence="4">Barwin domain-containing protein</fullName>
    </recommendedName>
</protein>
<dbReference type="EMBL" id="JBBXJM010000002">
    <property type="protein sequence ID" value="KAL1411755.1"/>
    <property type="molecule type" value="Genomic_DNA"/>
</dbReference>
<evidence type="ECO:0000256" key="1">
    <source>
        <dbReference type="ARBA" id="ARBA00022729"/>
    </source>
</evidence>
<dbReference type="SUPFAM" id="SSF50685">
    <property type="entry name" value="Barwin-like endoglucanases"/>
    <property type="match status" value="1"/>
</dbReference>
<keyword evidence="6" id="KW-1185">Reference proteome</keyword>
<comment type="caution">
    <text evidence="5">The sequence shown here is derived from an EMBL/GenBank/DDBJ whole genome shotgun (WGS) entry which is preliminary data.</text>
</comment>
<dbReference type="InterPro" id="IPR051477">
    <property type="entry name" value="Expansin_CellWall"/>
</dbReference>
<dbReference type="PANTHER" id="PTHR31836:SF25">
    <property type="entry name" value="RLPA-LIKE PROTEIN DOUBLE-PSI BETA-BARREL DOMAIN-CONTAINING PROTEIN"/>
    <property type="match status" value="1"/>
</dbReference>
<feature type="signal peptide" evidence="3">
    <location>
        <begin position="1"/>
        <end position="21"/>
    </location>
</feature>
<dbReference type="RefSeq" id="XP_069211699.1">
    <property type="nucleotide sequence ID" value="XM_069351313.1"/>
</dbReference>
<sequence length="308" mass="32375">MMFSKSTTLAVLALLATVVEAAPVNHGHMLPVARAQLVRRGAKKCAVAASAVPTTTTSEAVTTTLVVPAEAPASSTWSEAATTTSEAVTTTSEAATTTSAEEAASSSAAPSPAAEPAADAAHDESNNENIGGNLAAAPTPANGGKKGQDQPQQDQPEEKKPEEKKPEEKKPEEQKPQEDKPQEQKPQEDKPQNSGSGGYNIQGKASFYSVVNPEENHGYSGAVACSGQKYTDADWIAAVGDAHYQGGANCGKKVEIRDKKTGNVQQVTIVDRCAGCEYGHIDLTPPVWNALHNNQDHDGIFDAEWKFL</sequence>